<keyword evidence="3" id="KW-0547">Nucleotide-binding</keyword>
<dbReference type="InterPro" id="IPR003593">
    <property type="entry name" value="AAA+_ATPase"/>
</dbReference>
<reference evidence="6" key="1">
    <citation type="submission" date="2023-07" db="EMBL/GenBank/DDBJ databases">
        <title>The genome sequence of Rhodocytophaga aerolata KACC 12507.</title>
        <authorList>
            <person name="Zhang X."/>
        </authorList>
    </citation>
    <scope>NUCLEOTIDE SEQUENCE</scope>
    <source>
        <strain evidence="6">KACC 12507</strain>
    </source>
</reference>
<keyword evidence="4 6" id="KW-0067">ATP-binding</keyword>
<dbReference type="InterPro" id="IPR003439">
    <property type="entry name" value="ABC_transporter-like_ATP-bd"/>
</dbReference>
<organism evidence="6 7">
    <name type="scientific">Rhodocytophaga aerolata</name>
    <dbReference type="NCBI Taxonomy" id="455078"/>
    <lineage>
        <taxon>Bacteria</taxon>
        <taxon>Pseudomonadati</taxon>
        <taxon>Bacteroidota</taxon>
        <taxon>Cytophagia</taxon>
        <taxon>Cytophagales</taxon>
        <taxon>Rhodocytophagaceae</taxon>
        <taxon>Rhodocytophaga</taxon>
    </lineage>
</organism>
<gene>
    <name evidence="6" type="ORF">Q0590_19675</name>
</gene>
<name>A0ABT8R8T4_9BACT</name>
<comment type="similarity">
    <text evidence="1">Belongs to the ABC transporter superfamily.</text>
</comment>
<evidence type="ECO:0000256" key="3">
    <source>
        <dbReference type="ARBA" id="ARBA00022741"/>
    </source>
</evidence>
<dbReference type="SMART" id="SM00382">
    <property type="entry name" value="AAA"/>
    <property type="match status" value="1"/>
</dbReference>
<comment type="caution">
    <text evidence="6">The sequence shown here is derived from an EMBL/GenBank/DDBJ whole genome shotgun (WGS) entry which is preliminary data.</text>
</comment>
<dbReference type="RefSeq" id="WP_302039307.1">
    <property type="nucleotide sequence ID" value="NZ_JAUKPO010000012.1"/>
</dbReference>
<dbReference type="GO" id="GO:0005524">
    <property type="term" value="F:ATP binding"/>
    <property type="evidence" value="ECO:0007669"/>
    <property type="project" value="UniProtKB-KW"/>
</dbReference>
<evidence type="ECO:0000256" key="1">
    <source>
        <dbReference type="ARBA" id="ARBA00005417"/>
    </source>
</evidence>
<keyword evidence="7" id="KW-1185">Reference proteome</keyword>
<proteinExistence type="inferred from homology"/>
<dbReference type="InterPro" id="IPR017871">
    <property type="entry name" value="ABC_transporter-like_CS"/>
</dbReference>
<dbReference type="SUPFAM" id="SSF52540">
    <property type="entry name" value="P-loop containing nucleoside triphosphate hydrolases"/>
    <property type="match status" value="1"/>
</dbReference>
<dbReference type="PROSITE" id="PS00211">
    <property type="entry name" value="ABC_TRANSPORTER_1"/>
    <property type="match status" value="1"/>
</dbReference>
<evidence type="ECO:0000259" key="5">
    <source>
        <dbReference type="PROSITE" id="PS50893"/>
    </source>
</evidence>
<dbReference type="Gene3D" id="3.40.50.300">
    <property type="entry name" value="P-loop containing nucleotide triphosphate hydrolases"/>
    <property type="match status" value="1"/>
</dbReference>
<dbReference type="PANTHER" id="PTHR43117:SF4">
    <property type="entry name" value="OSMOPROTECTANT IMPORT ATP-BINDING PROTEIN OSMV"/>
    <property type="match status" value="1"/>
</dbReference>
<evidence type="ECO:0000313" key="6">
    <source>
        <dbReference type="EMBL" id="MDO1448506.1"/>
    </source>
</evidence>
<dbReference type="Proteomes" id="UP001168528">
    <property type="component" value="Unassembled WGS sequence"/>
</dbReference>
<dbReference type="Pfam" id="PF00005">
    <property type="entry name" value="ABC_tran"/>
    <property type="match status" value="1"/>
</dbReference>
<dbReference type="PROSITE" id="PS50893">
    <property type="entry name" value="ABC_TRANSPORTER_2"/>
    <property type="match status" value="1"/>
</dbReference>
<sequence>MVQVEHVYKNFGGTAAVADVSFEVAAGETLVLLGSSGSGKTTTLKMLNRLVEPSAGKIWIDGKDITTLPIVALRRKIGYVIQQIGLFPHYTVAENIGLLPGLLQWPESKIKQRTALLLETLGLPPEQFIRKYPHELSGGQQQRVGLARALAANPPIILMDEPFGALDPIIRHTIRQEFLQLDELKDKTTILVTHDVTEAIQLADRICLMDKGRIQQIGPAKELLLNPANTFVQQFFNHTRFQLELMVQTLADILPGISLNELPNAREVPVFAADVSLWNVVNKLQEVKTGEQWLGIKQGPSVYYTTLSTILSYKNEHSSDQQA</sequence>
<dbReference type="EMBL" id="JAUKPO010000012">
    <property type="protein sequence ID" value="MDO1448506.1"/>
    <property type="molecule type" value="Genomic_DNA"/>
</dbReference>
<keyword evidence="2" id="KW-0813">Transport</keyword>
<feature type="domain" description="ABC transporter" evidence="5">
    <location>
        <begin position="2"/>
        <end position="236"/>
    </location>
</feature>
<dbReference type="PANTHER" id="PTHR43117">
    <property type="entry name" value="OSMOPROTECTANT IMPORT ATP-BINDING PROTEIN OSMV"/>
    <property type="match status" value="1"/>
</dbReference>
<evidence type="ECO:0000313" key="7">
    <source>
        <dbReference type="Proteomes" id="UP001168528"/>
    </source>
</evidence>
<evidence type="ECO:0000256" key="2">
    <source>
        <dbReference type="ARBA" id="ARBA00022448"/>
    </source>
</evidence>
<accession>A0ABT8R8T4</accession>
<protein>
    <submittedName>
        <fullName evidence="6">ATP-binding cassette domain-containing protein</fullName>
    </submittedName>
</protein>
<dbReference type="InterPro" id="IPR027417">
    <property type="entry name" value="P-loop_NTPase"/>
</dbReference>
<evidence type="ECO:0000256" key="4">
    <source>
        <dbReference type="ARBA" id="ARBA00022840"/>
    </source>
</evidence>